<evidence type="ECO:0000313" key="1">
    <source>
        <dbReference type="EMBL" id="KAE9622272.1"/>
    </source>
</evidence>
<organism evidence="1 2">
    <name type="scientific">Lupinus albus</name>
    <name type="common">White lupine</name>
    <name type="synonym">Lupinus termis</name>
    <dbReference type="NCBI Taxonomy" id="3870"/>
    <lineage>
        <taxon>Eukaryota</taxon>
        <taxon>Viridiplantae</taxon>
        <taxon>Streptophyta</taxon>
        <taxon>Embryophyta</taxon>
        <taxon>Tracheophyta</taxon>
        <taxon>Spermatophyta</taxon>
        <taxon>Magnoliopsida</taxon>
        <taxon>eudicotyledons</taxon>
        <taxon>Gunneridae</taxon>
        <taxon>Pentapetalae</taxon>
        <taxon>rosids</taxon>
        <taxon>fabids</taxon>
        <taxon>Fabales</taxon>
        <taxon>Fabaceae</taxon>
        <taxon>Papilionoideae</taxon>
        <taxon>50 kb inversion clade</taxon>
        <taxon>genistoids sensu lato</taxon>
        <taxon>core genistoids</taxon>
        <taxon>Genisteae</taxon>
        <taxon>Lupinus</taxon>
    </lineage>
</organism>
<sequence length="136" mass="15403">MEDARREISNALQFHNNSSSSPTLRLCVIEKDHASMKGNNDNSYYSNNEIDVSLISNDASQYFYYLLEAMPLQGPTWSTTSPSIAPFEVSIGLEFGNKYQVSSNIWWMNFVEGLDDCMIGDELDHLFVDEVVTENS</sequence>
<comment type="caution">
    <text evidence="1">The sequence shown here is derived from an EMBL/GenBank/DDBJ whole genome shotgun (WGS) entry which is preliminary data.</text>
</comment>
<reference evidence="2" key="1">
    <citation type="journal article" date="2020" name="Nat. Commun.">
        <title>Genome sequence of the cluster root forming white lupin.</title>
        <authorList>
            <person name="Hufnagel B."/>
            <person name="Marques A."/>
            <person name="Soriano A."/>
            <person name="Marques L."/>
            <person name="Divol F."/>
            <person name="Doumas P."/>
            <person name="Sallet E."/>
            <person name="Mancinotti D."/>
            <person name="Carrere S."/>
            <person name="Marande W."/>
            <person name="Arribat S."/>
            <person name="Keller J."/>
            <person name="Huneau C."/>
            <person name="Blein T."/>
            <person name="Aime D."/>
            <person name="Laguerre M."/>
            <person name="Taylor J."/>
            <person name="Schubert V."/>
            <person name="Nelson M."/>
            <person name="Geu-Flores F."/>
            <person name="Crespi M."/>
            <person name="Gallardo-Guerrero K."/>
            <person name="Delaux P.-M."/>
            <person name="Salse J."/>
            <person name="Berges H."/>
            <person name="Guyot R."/>
            <person name="Gouzy J."/>
            <person name="Peret B."/>
        </authorList>
    </citation>
    <scope>NUCLEOTIDE SEQUENCE [LARGE SCALE GENOMIC DNA]</scope>
    <source>
        <strain evidence="2">cv. Amiga</strain>
    </source>
</reference>
<protein>
    <submittedName>
        <fullName evidence="1">Uncharacterized protein</fullName>
    </submittedName>
</protein>
<keyword evidence="2" id="KW-1185">Reference proteome</keyword>
<gene>
    <name evidence="1" type="ORF">Lalb_Chr01g0023491</name>
</gene>
<dbReference type="OrthoDB" id="997224at2759"/>
<accession>A0A6A4RB75</accession>
<dbReference type="Proteomes" id="UP000447434">
    <property type="component" value="Chromosome 1"/>
</dbReference>
<dbReference type="EMBL" id="WOCE01000001">
    <property type="protein sequence ID" value="KAE9622272.1"/>
    <property type="molecule type" value="Genomic_DNA"/>
</dbReference>
<proteinExistence type="predicted"/>
<dbReference type="AlphaFoldDB" id="A0A6A4RB75"/>
<evidence type="ECO:0000313" key="2">
    <source>
        <dbReference type="Proteomes" id="UP000447434"/>
    </source>
</evidence>
<name>A0A6A4RB75_LUPAL</name>